<keyword evidence="2" id="KW-0732">Signal</keyword>
<feature type="signal peptide" evidence="2">
    <location>
        <begin position="1"/>
        <end position="20"/>
    </location>
</feature>
<evidence type="ECO:0000256" key="2">
    <source>
        <dbReference type="SAM" id="SignalP"/>
    </source>
</evidence>
<dbReference type="AlphaFoldDB" id="A0A3L8P5A0"/>
<dbReference type="RefSeq" id="WP_121805333.1">
    <property type="nucleotide sequence ID" value="NZ_RDBE01000006.1"/>
</dbReference>
<comment type="caution">
    <text evidence="4">The sequence shown here is derived from an EMBL/GenBank/DDBJ whole genome shotgun (WGS) entry which is preliminary data.</text>
</comment>
<evidence type="ECO:0000313" key="5">
    <source>
        <dbReference type="Proteomes" id="UP000281708"/>
    </source>
</evidence>
<evidence type="ECO:0000256" key="1">
    <source>
        <dbReference type="SAM" id="MobiDB-lite"/>
    </source>
</evidence>
<dbReference type="Proteomes" id="UP000281708">
    <property type="component" value="Unassembled WGS sequence"/>
</dbReference>
<name>A0A3L8P5A0_9ACTN</name>
<organism evidence="4 5">
    <name type="scientific">Nocardioides mangrovicus</name>
    <dbReference type="NCBI Taxonomy" id="2478913"/>
    <lineage>
        <taxon>Bacteria</taxon>
        <taxon>Bacillati</taxon>
        <taxon>Actinomycetota</taxon>
        <taxon>Actinomycetes</taxon>
        <taxon>Propionibacteriales</taxon>
        <taxon>Nocardioidaceae</taxon>
        <taxon>Nocardioides</taxon>
    </lineage>
</organism>
<dbReference type="OrthoDB" id="3381205at2"/>
<reference evidence="4 5" key="1">
    <citation type="submission" date="2018-10" db="EMBL/GenBank/DDBJ databases">
        <title>Marmoricola sp. 4Q3S-7 whole genome shotgun sequence.</title>
        <authorList>
            <person name="Li F."/>
        </authorList>
    </citation>
    <scope>NUCLEOTIDE SEQUENCE [LARGE SCALE GENOMIC DNA]</scope>
    <source>
        <strain evidence="4 5">4Q3S-7</strain>
    </source>
</reference>
<dbReference type="InterPro" id="IPR026004">
    <property type="entry name" value="Septum_form"/>
</dbReference>
<protein>
    <recommendedName>
        <fullName evidence="3">Septum formation-related domain-containing protein</fullName>
    </recommendedName>
</protein>
<keyword evidence="5" id="KW-1185">Reference proteome</keyword>
<dbReference type="Pfam" id="PF13845">
    <property type="entry name" value="Septum_form"/>
    <property type="match status" value="1"/>
</dbReference>
<feature type="compositionally biased region" description="Low complexity" evidence="1">
    <location>
        <begin position="30"/>
        <end position="42"/>
    </location>
</feature>
<accession>A0A3L8P5A0</accession>
<proteinExistence type="predicted"/>
<evidence type="ECO:0000259" key="3">
    <source>
        <dbReference type="Pfam" id="PF13845"/>
    </source>
</evidence>
<feature type="region of interest" description="Disordered" evidence="1">
    <location>
        <begin position="19"/>
        <end position="48"/>
    </location>
</feature>
<gene>
    <name evidence="4" type="ORF">D9V37_06485</name>
</gene>
<sequence length="273" mass="29235">MRRLLLLVLLVLLVSGCASGGAPAAKRSTTRSPSPSATTSQAPDPPPQVGQCYQLTYDAATSPTTDVPAVPCSQAHTAVTIYVGRIDPVVDGHLLTVDSATVQTQIAQTCPTKVGGWVGGDQDTQRLSRFTSIWFSPSLTQADRGADWFRCDLVAVRGADDLATLATTKNVLSDADRGLDRYGICGNSAPSAKRFSRIICAQPHQWQAVKVVAIAADAAYLGAKAQAAADDSCKVEAQQRATDPLVYKWSFEWPTKHEWDDGQRYGLCWVPAT</sequence>
<dbReference type="EMBL" id="RDBE01000006">
    <property type="protein sequence ID" value="RLV49568.1"/>
    <property type="molecule type" value="Genomic_DNA"/>
</dbReference>
<dbReference type="PROSITE" id="PS51257">
    <property type="entry name" value="PROKAR_LIPOPROTEIN"/>
    <property type="match status" value="1"/>
</dbReference>
<feature type="domain" description="Septum formation-related" evidence="3">
    <location>
        <begin position="127"/>
        <end position="239"/>
    </location>
</feature>
<evidence type="ECO:0000313" key="4">
    <source>
        <dbReference type="EMBL" id="RLV49568.1"/>
    </source>
</evidence>
<feature type="chain" id="PRO_5038602861" description="Septum formation-related domain-containing protein" evidence="2">
    <location>
        <begin position="21"/>
        <end position="273"/>
    </location>
</feature>